<name>A0A1M7HTY3_RUMFL</name>
<dbReference type="Pfam" id="PF01507">
    <property type="entry name" value="PAPS_reduct"/>
    <property type="match status" value="2"/>
</dbReference>
<dbReference type="InterPro" id="IPR050128">
    <property type="entry name" value="Sulfate_adenylyltrnsfr_sub2"/>
</dbReference>
<dbReference type="GO" id="GO:0003824">
    <property type="term" value="F:catalytic activity"/>
    <property type="evidence" value="ECO:0007669"/>
    <property type="project" value="InterPro"/>
</dbReference>
<feature type="domain" description="Phosphoadenosine phosphosulphate reductase" evidence="2">
    <location>
        <begin position="34"/>
        <end position="172"/>
    </location>
</feature>
<dbReference type="RefSeq" id="WP_072949156.1">
    <property type="nucleotide sequence ID" value="NZ_FRCT01000003.1"/>
</dbReference>
<dbReference type="InterPro" id="IPR002500">
    <property type="entry name" value="PAPS_reduct_dom"/>
</dbReference>
<protein>
    <submittedName>
        <fullName evidence="3">Phosphoadenosine phosphosulfate reductase family protein</fullName>
    </submittedName>
</protein>
<evidence type="ECO:0000313" key="3">
    <source>
        <dbReference type="EMBL" id="SHM31849.1"/>
    </source>
</evidence>
<evidence type="ECO:0000313" key="4">
    <source>
        <dbReference type="Proteomes" id="UP000184394"/>
    </source>
</evidence>
<accession>A0A1M7HTY3</accession>
<proteinExistence type="predicted"/>
<gene>
    <name evidence="3" type="ORF">SAMN04487860_10389</name>
</gene>
<dbReference type="Proteomes" id="UP000184394">
    <property type="component" value="Unassembled WGS sequence"/>
</dbReference>
<evidence type="ECO:0000256" key="1">
    <source>
        <dbReference type="SAM" id="MobiDB-lite"/>
    </source>
</evidence>
<dbReference type="Gene3D" id="3.40.50.620">
    <property type="entry name" value="HUPs"/>
    <property type="match status" value="1"/>
</dbReference>
<sequence length="362" mass="42063">MNEEILKTCADNNNYTIYTAFCKAQRIMMRSYAPVCSISGGSDSDIMLDMIHKVDEDGKVTYFWIDTGLEYTATKEHLAELEQKYCIEIIHIKPDKPIPTCIKEYGVPFLSKYVSEQMMRLQKHNFQWEDEPLEVLLQKYPKCKVALQWWCGERYSDENGVQKMSRFSIYRNKWLKEFILANPPDFPISNKCCEYAKKKPAKRIIKELDADLDMTGIRKAEGGIRSAAFKTCFSECKSKGCDTFRPIFWYTDKDKHDYEQMFDVTHSRCYTEYGLRRTGCVGCPFSKHINEELAVIEEYEPNLYKAAMHLFGKSYEYTAKYRAFAKEMKAKEREEKKRAKLSANSADTVDDPVASDRSAVSA</sequence>
<dbReference type="InterPro" id="IPR014729">
    <property type="entry name" value="Rossmann-like_a/b/a_fold"/>
</dbReference>
<reference evidence="3 4" key="1">
    <citation type="submission" date="2016-11" db="EMBL/GenBank/DDBJ databases">
        <authorList>
            <person name="Jaros S."/>
            <person name="Januszkiewicz K."/>
            <person name="Wedrychowicz H."/>
        </authorList>
    </citation>
    <scope>NUCLEOTIDE SEQUENCE [LARGE SCALE GENOMIC DNA]</scope>
    <source>
        <strain evidence="3 4">Y1</strain>
    </source>
</reference>
<dbReference type="OrthoDB" id="9774475at2"/>
<dbReference type="SUPFAM" id="SSF52402">
    <property type="entry name" value="Adenine nucleotide alpha hydrolases-like"/>
    <property type="match status" value="1"/>
</dbReference>
<dbReference type="AlphaFoldDB" id="A0A1M7HTY3"/>
<dbReference type="EMBL" id="FRCT01000003">
    <property type="protein sequence ID" value="SHM31849.1"/>
    <property type="molecule type" value="Genomic_DNA"/>
</dbReference>
<evidence type="ECO:0000259" key="2">
    <source>
        <dbReference type="Pfam" id="PF01507"/>
    </source>
</evidence>
<feature type="region of interest" description="Disordered" evidence="1">
    <location>
        <begin position="335"/>
        <end position="362"/>
    </location>
</feature>
<feature type="domain" description="Phosphoadenosine phosphosulphate reductase" evidence="2">
    <location>
        <begin position="190"/>
        <end position="284"/>
    </location>
</feature>
<organism evidence="3 4">
    <name type="scientific">Ruminococcus flavefaciens</name>
    <dbReference type="NCBI Taxonomy" id="1265"/>
    <lineage>
        <taxon>Bacteria</taxon>
        <taxon>Bacillati</taxon>
        <taxon>Bacillota</taxon>
        <taxon>Clostridia</taxon>
        <taxon>Eubacteriales</taxon>
        <taxon>Oscillospiraceae</taxon>
        <taxon>Ruminococcus</taxon>
    </lineage>
</organism>
<dbReference type="PANTHER" id="PTHR43196">
    <property type="entry name" value="SULFATE ADENYLYLTRANSFERASE SUBUNIT 2"/>
    <property type="match status" value="1"/>
</dbReference>
<dbReference type="PANTHER" id="PTHR43196:SF2">
    <property type="entry name" value="PHOSPHOADENOSINE PHOSPHOSULFATE REDUCTASE"/>
    <property type="match status" value="1"/>
</dbReference>